<reference evidence="1 2" key="1">
    <citation type="submission" date="2021-06" db="EMBL/GenBank/DDBJ databases">
        <authorList>
            <person name="Sun Q."/>
            <person name="Li D."/>
        </authorList>
    </citation>
    <scope>NUCLEOTIDE SEQUENCE [LARGE SCALE GENOMIC DNA]</scope>
    <source>
        <strain evidence="1 2">MSJ-11</strain>
    </source>
</reference>
<gene>
    <name evidence="1" type="ORF">KQI86_07770</name>
</gene>
<name>A0ABS6EID4_9CLOT</name>
<protein>
    <submittedName>
        <fullName evidence="1">Uncharacterized protein</fullName>
    </submittedName>
</protein>
<dbReference type="Pfam" id="PF20184">
    <property type="entry name" value="DUF6547"/>
    <property type="match status" value="1"/>
</dbReference>
<evidence type="ECO:0000313" key="1">
    <source>
        <dbReference type="EMBL" id="MBU5484225.1"/>
    </source>
</evidence>
<evidence type="ECO:0000313" key="2">
    <source>
        <dbReference type="Proteomes" id="UP000726170"/>
    </source>
</evidence>
<dbReference type="Proteomes" id="UP000726170">
    <property type="component" value="Unassembled WGS sequence"/>
</dbReference>
<dbReference type="RefSeq" id="WP_216438713.1">
    <property type="nucleotide sequence ID" value="NZ_JAHLQF010000002.1"/>
</dbReference>
<accession>A0ABS6EID4</accession>
<comment type="caution">
    <text evidence="1">The sequence shown here is derived from an EMBL/GenBank/DDBJ whole genome shotgun (WGS) entry which is preliminary data.</text>
</comment>
<organism evidence="1 2">
    <name type="scientific">Clostridium mobile</name>
    <dbReference type="NCBI Taxonomy" id="2841512"/>
    <lineage>
        <taxon>Bacteria</taxon>
        <taxon>Bacillati</taxon>
        <taxon>Bacillota</taxon>
        <taxon>Clostridia</taxon>
        <taxon>Eubacteriales</taxon>
        <taxon>Clostridiaceae</taxon>
        <taxon>Clostridium</taxon>
    </lineage>
</organism>
<keyword evidence="2" id="KW-1185">Reference proteome</keyword>
<dbReference type="EMBL" id="JAHLQF010000002">
    <property type="protein sequence ID" value="MBU5484225.1"/>
    <property type="molecule type" value="Genomic_DNA"/>
</dbReference>
<sequence>MEKGLLYYKEFIDKLVDMSKSCTDANNIKNGSYPKVAVYQNMNAILEKLSQEEREVLSDSIQSCYSSAIFDVLSYLEWLSCCHNMQILIDDEILPSDAFEGFSDDFIGRSNDWEWPK</sequence>
<proteinExistence type="predicted"/>
<dbReference type="InterPro" id="IPR046677">
    <property type="entry name" value="DUF6547"/>
</dbReference>